<keyword evidence="2" id="KW-1185">Reference proteome</keyword>
<dbReference type="VEuPathDB" id="PiroplasmaDB:BOVATA_035210"/>
<dbReference type="RefSeq" id="XP_028868271.1">
    <property type="nucleotide sequence ID" value="XM_029012438.1"/>
</dbReference>
<evidence type="ECO:0000313" key="1">
    <source>
        <dbReference type="EMBL" id="GBE62028.1"/>
    </source>
</evidence>
<comment type="caution">
    <text evidence="1">The sequence shown here is derived from an EMBL/GenBank/DDBJ whole genome shotgun (WGS) entry which is preliminary data.</text>
</comment>
<dbReference type="GO" id="GO:0016740">
    <property type="term" value="F:transferase activity"/>
    <property type="evidence" value="ECO:0007669"/>
    <property type="project" value="UniProtKB-KW"/>
</dbReference>
<evidence type="ECO:0000313" key="2">
    <source>
        <dbReference type="Proteomes" id="UP000236319"/>
    </source>
</evidence>
<proteinExistence type="predicted"/>
<dbReference type="OrthoDB" id="10692439at2759"/>
<name>A0A2H6KGA1_9APIC</name>
<dbReference type="AlphaFoldDB" id="A0A2H6KGA1"/>
<dbReference type="Proteomes" id="UP000236319">
    <property type="component" value="Unassembled WGS sequence"/>
</dbReference>
<sequence length="136" mass="15694">MEARDDLQENRLDAGGRAYDDRPGLLGLEQFEVEFRRSAVKPAKPQREYTLMYNSRELLSQSGPSELQQLMRANLHEETFTVSQKYGQQRAHHCRLTLSHDHLVAAALAFASRFYEIPNKLHLSLVQDNVARELKQ</sequence>
<reference evidence="1 2" key="1">
    <citation type="journal article" date="2017" name="BMC Genomics">
        <title>Whole-genome assembly of Babesia ovata and comparative genomics between closely related pathogens.</title>
        <authorList>
            <person name="Yamagishi J."/>
            <person name="Asada M."/>
            <person name="Hakimi H."/>
            <person name="Tanaka T.Q."/>
            <person name="Sugimoto C."/>
            <person name="Kawazu S."/>
        </authorList>
    </citation>
    <scope>NUCLEOTIDE SEQUENCE [LARGE SCALE GENOMIC DNA]</scope>
    <source>
        <strain evidence="1 2">Miyake</strain>
    </source>
</reference>
<protein>
    <submittedName>
        <fullName evidence="1">Glycosyltransferase family protein 8, putative</fullName>
    </submittedName>
</protein>
<accession>A0A2H6KGA1</accession>
<keyword evidence="1" id="KW-0808">Transferase</keyword>
<dbReference type="GeneID" id="39875798"/>
<dbReference type="EMBL" id="BDSA01000004">
    <property type="protein sequence ID" value="GBE62028.1"/>
    <property type="molecule type" value="Genomic_DNA"/>
</dbReference>
<organism evidence="1 2">
    <name type="scientific">Babesia ovata</name>
    <dbReference type="NCBI Taxonomy" id="189622"/>
    <lineage>
        <taxon>Eukaryota</taxon>
        <taxon>Sar</taxon>
        <taxon>Alveolata</taxon>
        <taxon>Apicomplexa</taxon>
        <taxon>Aconoidasida</taxon>
        <taxon>Piroplasmida</taxon>
        <taxon>Babesiidae</taxon>
        <taxon>Babesia</taxon>
    </lineage>
</organism>
<gene>
    <name evidence="1" type="ORF">BOVATA_035210</name>
</gene>